<accession>A0ABY1JDL8</accession>
<evidence type="ECO:0000313" key="2">
    <source>
        <dbReference type="Proteomes" id="UP000185093"/>
    </source>
</evidence>
<organism evidence="1 2">
    <name type="scientific">Acetomicrobium flavidum</name>
    <dbReference type="NCBI Taxonomy" id="49896"/>
    <lineage>
        <taxon>Bacteria</taxon>
        <taxon>Thermotogati</taxon>
        <taxon>Synergistota</taxon>
        <taxon>Synergistia</taxon>
        <taxon>Synergistales</taxon>
        <taxon>Acetomicrobiaceae</taxon>
        <taxon>Acetomicrobium</taxon>
    </lineage>
</organism>
<dbReference type="EMBL" id="FSQZ01000001">
    <property type="protein sequence ID" value="SIN69103.1"/>
    <property type="molecule type" value="Genomic_DNA"/>
</dbReference>
<proteinExistence type="predicted"/>
<keyword evidence="2" id="KW-1185">Reference proteome</keyword>
<dbReference type="Proteomes" id="UP000185093">
    <property type="component" value="Unassembled WGS sequence"/>
</dbReference>
<name>A0ABY1JDL8_9BACT</name>
<protein>
    <submittedName>
        <fullName evidence="1">Type IV pilus assembly protein PilM</fullName>
    </submittedName>
</protein>
<comment type="caution">
    <text evidence="1">The sequence shown here is derived from an EMBL/GenBank/DDBJ whole genome shotgun (WGS) entry which is preliminary data.</text>
</comment>
<reference evidence="1 2" key="1">
    <citation type="submission" date="2016-11" db="EMBL/GenBank/DDBJ databases">
        <authorList>
            <person name="Varghese N."/>
            <person name="Submissions S."/>
        </authorList>
    </citation>
    <scope>NUCLEOTIDE SEQUENCE [LARGE SCALE GENOMIC DNA]</scope>
    <source>
        <strain evidence="1 2">DSM 20664</strain>
    </source>
</reference>
<gene>
    <name evidence="1" type="ORF">SAMN05444368_1221</name>
</gene>
<evidence type="ECO:0000313" key="1">
    <source>
        <dbReference type="EMBL" id="SIN69103.1"/>
    </source>
</evidence>
<dbReference type="RefSeq" id="WP_074199604.1">
    <property type="nucleotide sequence ID" value="NZ_FSQZ01000001.1"/>
</dbReference>
<sequence>MKSCLHCGISITGEGLRYVELQRQGTSVWCSSRAKVYLSKKAICTESVADVDFLYTALKKLKRKIGRFGKIRAAFGIPMRDSYACFLDFPGDMIFDDVKKSLRWRLEEHFPLSGEEAYYDAAEVGFPYGGDLYDKGPLKKYLVVASSKSFVDNIMKATTKAGFFPTALEPVSVALFRSAFAQFKDKDDASAVSKDEWQLCFFPGGTISLIALGYRGNEIFFRPVMVGRQMAFEDLVQNAAKEINFTVDYLSGCYPHFEINKLFLVSSAKRDLILLDALRSALRFEVSLLDPWGTFSYHERPKGSGWEASLGLALRDIV</sequence>